<dbReference type="Gene3D" id="1.20.1640.10">
    <property type="entry name" value="Multidrug efflux transporter AcrB transmembrane domain"/>
    <property type="match status" value="2"/>
</dbReference>
<reference evidence="9" key="2">
    <citation type="submission" date="2020-09" db="EMBL/GenBank/DDBJ databases">
        <authorList>
            <person name="Sun Q."/>
            <person name="Zhou Y."/>
        </authorList>
    </citation>
    <scope>NUCLEOTIDE SEQUENCE</scope>
    <source>
        <strain evidence="9">CGMCC 1.14988</strain>
    </source>
</reference>
<keyword evidence="5 7" id="KW-0472">Membrane</keyword>
<dbReference type="InterPro" id="IPR004869">
    <property type="entry name" value="MMPL_dom"/>
</dbReference>
<feature type="domain" description="SSD" evidence="8">
    <location>
        <begin position="258"/>
        <end position="390"/>
    </location>
</feature>
<proteinExistence type="predicted"/>
<feature type="transmembrane region" description="Helical" evidence="7">
    <location>
        <begin position="232"/>
        <end position="251"/>
    </location>
</feature>
<accession>A0A8J3EU69</accession>
<dbReference type="PROSITE" id="PS50156">
    <property type="entry name" value="SSD"/>
    <property type="match status" value="2"/>
</dbReference>
<keyword evidence="2" id="KW-1003">Cell membrane</keyword>
<feature type="region of interest" description="Disordered" evidence="6">
    <location>
        <begin position="941"/>
        <end position="962"/>
    </location>
</feature>
<evidence type="ECO:0000259" key="8">
    <source>
        <dbReference type="PROSITE" id="PS50156"/>
    </source>
</evidence>
<name>A0A8J3EU69_9ACTN</name>
<dbReference type="InterPro" id="IPR000731">
    <property type="entry name" value="SSD"/>
</dbReference>
<evidence type="ECO:0000313" key="10">
    <source>
        <dbReference type="Proteomes" id="UP000650511"/>
    </source>
</evidence>
<evidence type="ECO:0000256" key="6">
    <source>
        <dbReference type="SAM" id="MobiDB-lite"/>
    </source>
</evidence>
<feature type="transmembrane region" description="Helical" evidence="7">
    <location>
        <begin position="331"/>
        <end position="353"/>
    </location>
</feature>
<comment type="caution">
    <text evidence="9">The sequence shown here is derived from an EMBL/GenBank/DDBJ whole genome shotgun (WGS) entry which is preliminary data.</text>
</comment>
<feature type="domain" description="SSD" evidence="8">
    <location>
        <begin position="806"/>
        <end position="933"/>
    </location>
</feature>
<gene>
    <name evidence="9" type="ORF">GCM10011354_22230</name>
</gene>
<dbReference type="PANTHER" id="PTHR33406:SF13">
    <property type="entry name" value="MEMBRANE PROTEIN YDFJ"/>
    <property type="match status" value="1"/>
</dbReference>
<feature type="compositionally biased region" description="Basic and acidic residues" evidence="6">
    <location>
        <begin position="941"/>
        <end position="950"/>
    </location>
</feature>
<evidence type="ECO:0000313" key="9">
    <source>
        <dbReference type="EMBL" id="GGI07065.1"/>
    </source>
</evidence>
<dbReference type="Pfam" id="PF03176">
    <property type="entry name" value="MMPL"/>
    <property type="match status" value="2"/>
</dbReference>
<protein>
    <recommendedName>
        <fullName evidence="8">SSD domain-containing protein</fullName>
    </recommendedName>
</protein>
<evidence type="ECO:0000256" key="1">
    <source>
        <dbReference type="ARBA" id="ARBA00004651"/>
    </source>
</evidence>
<evidence type="ECO:0000256" key="5">
    <source>
        <dbReference type="ARBA" id="ARBA00023136"/>
    </source>
</evidence>
<dbReference type="Proteomes" id="UP000650511">
    <property type="component" value="Unassembled WGS sequence"/>
</dbReference>
<dbReference type="InterPro" id="IPR050545">
    <property type="entry name" value="Mycobact_MmpL"/>
</dbReference>
<dbReference type="RefSeq" id="WP_130649200.1">
    <property type="nucleotide sequence ID" value="NZ_BMHA01000007.1"/>
</dbReference>
<evidence type="ECO:0000256" key="4">
    <source>
        <dbReference type="ARBA" id="ARBA00022989"/>
    </source>
</evidence>
<feature type="transmembrane region" description="Helical" evidence="7">
    <location>
        <begin position="905"/>
        <end position="926"/>
    </location>
</feature>
<evidence type="ECO:0000256" key="2">
    <source>
        <dbReference type="ARBA" id="ARBA00022475"/>
    </source>
</evidence>
<evidence type="ECO:0000256" key="3">
    <source>
        <dbReference type="ARBA" id="ARBA00022692"/>
    </source>
</evidence>
<feature type="transmembrane region" description="Helical" evidence="7">
    <location>
        <begin position="365"/>
        <end position="384"/>
    </location>
</feature>
<dbReference type="PANTHER" id="PTHR33406">
    <property type="entry name" value="MEMBRANE PROTEIN MJ1562-RELATED"/>
    <property type="match status" value="1"/>
</dbReference>
<feature type="transmembrane region" description="Helical" evidence="7">
    <location>
        <begin position="430"/>
        <end position="451"/>
    </location>
</feature>
<feature type="transmembrane region" description="Helical" evidence="7">
    <location>
        <begin position="806"/>
        <end position="826"/>
    </location>
</feature>
<feature type="transmembrane region" description="Helical" evidence="7">
    <location>
        <begin position="779"/>
        <end position="799"/>
    </location>
</feature>
<comment type="subcellular location">
    <subcellularLocation>
        <location evidence="1">Cell membrane</location>
        <topology evidence="1">Multi-pass membrane protein</topology>
    </subcellularLocation>
</comment>
<dbReference type="OrthoDB" id="2365435at2"/>
<dbReference type="EMBL" id="BMHA01000007">
    <property type="protein sequence ID" value="GGI07065.1"/>
    <property type="molecule type" value="Genomic_DNA"/>
</dbReference>
<reference evidence="9" key="1">
    <citation type="journal article" date="2014" name="Int. J. Syst. Evol. Microbiol.">
        <title>Complete genome sequence of Corynebacterium casei LMG S-19264T (=DSM 44701T), isolated from a smear-ripened cheese.</title>
        <authorList>
            <consortium name="US DOE Joint Genome Institute (JGI-PGF)"/>
            <person name="Walter F."/>
            <person name="Albersmeier A."/>
            <person name="Kalinowski J."/>
            <person name="Ruckert C."/>
        </authorList>
    </citation>
    <scope>NUCLEOTIDE SEQUENCE</scope>
    <source>
        <strain evidence="9">CGMCC 1.14988</strain>
    </source>
</reference>
<keyword evidence="4 7" id="KW-1133">Transmembrane helix</keyword>
<organism evidence="9 10">
    <name type="scientific">Egicoccus halophilus</name>
    <dbReference type="NCBI Taxonomy" id="1670830"/>
    <lineage>
        <taxon>Bacteria</taxon>
        <taxon>Bacillati</taxon>
        <taxon>Actinomycetota</taxon>
        <taxon>Nitriliruptoria</taxon>
        <taxon>Egicoccales</taxon>
        <taxon>Egicoccaceae</taxon>
        <taxon>Egicoccus</taxon>
    </lineage>
</organism>
<feature type="transmembrane region" description="Helical" evidence="7">
    <location>
        <begin position="881"/>
        <end position="899"/>
    </location>
</feature>
<keyword evidence="10" id="KW-1185">Reference proteome</keyword>
<feature type="transmembrane region" description="Helical" evidence="7">
    <location>
        <begin position="291"/>
        <end position="310"/>
    </location>
</feature>
<sequence>MSRVLDLLARIAIRVPALTLLGLLAATVGLGAAAATLEVDTGMDSFAPEGGAAATLDAIEERFGTVASVQLLVDDGPQGNVLDRTGLQVAQRLEDALAGDTTVAAAFAPSRSDEPAVITWGLPFLAGLENGASDLDDFDDGTLQVFVDTVAEQAGDQIEGLLSDDLETDPARARSGLVQVELDTAAPYEVRAEASRAIERVAAETDTADLRVSVLSMTAIEDGIAGALERDLPVLLGTSLLLVLGVLAWLFRSVSDVVVGFTGLIASIVWMAGFGALLGPEFLGLIGPMNQISIAVPVLLVGLGIDYSVHLTSRYREQRAHGDRPDDAARVALRTVGVALVLATVASVAGFLANIVTPLPPIADFGVLAAVGIVSAFVILGAFVPATRVLLDRRHDAAGEADETGAAAKRVAGTDPRWVQLTTHLATRHITPVLAVTAVLLVAGGVAATGLSTEFDDRDFLPEGDPVIVVLDRLEAQFGGDVSERTYVLVDGDPSDPELLATVAAFENRLADVDDVRTAGNRAQVQSPFRFVDQLGEQAEGARDRIADELDDWRDPQAAAARIELPDTIDPELVEGQDDAAVELPQDLIDALRPRLPADRAPTAAMIATSDQDELRRQIRDALADDIAAERPDALDDATLAELAERDASELTLGALADAGYPLDRLDADERRQLELLEDLEAAGWEAPAGGERPVDGPSLRSQLDVVATYEPEDLGRLMDADGVVLIVSTAAGSEGAEALADDLRDAAEPMQDAGGEVTVVSNPLMQAEIIESLSAAQLWAILISLAAAAVLLVTATLFSSRSVMLGLIGIVPSTVALVLVLGAMYPLGLAFNALTATVASIAVGIGVPYGIHLINRFREAREEGLAPDDAVTDTLRNTGAALIGSAVTTGLAFAVLMLSESTPISQFGAVSTMMIVFAVLACLFVQPALLVLWGRHHADPGEPPVERDSAPAPRPAEAGMA</sequence>
<feature type="transmembrane region" description="Helical" evidence="7">
    <location>
        <begin position="258"/>
        <end position="279"/>
    </location>
</feature>
<evidence type="ECO:0000256" key="7">
    <source>
        <dbReference type="SAM" id="Phobius"/>
    </source>
</evidence>
<dbReference type="AlphaFoldDB" id="A0A8J3EU69"/>
<feature type="transmembrane region" description="Helical" evidence="7">
    <location>
        <begin position="832"/>
        <end position="852"/>
    </location>
</feature>
<keyword evidence="3 7" id="KW-0812">Transmembrane</keyword>
<dbReference type="GO" id="GO:0005886">
    <property type="term" value="C:plasma membrane"/>
    <property type="evidence" value="ECO:0007669"/>
    <property type="project" value="UniProtKB-SubCell"/>
</dbReference>
<dbReference type="SUPFAM" id="SSF82866">
    <property type="entry name" value="Multidrug efflux transporter AcrB transmembrane domain"/>
    <property type="match status" value="2"/>
</dbReference>